<evidence type="ECO:0008006" key="14">
    <source>
        <dbReference type="Google" id="ProtNLM"/>
    </source>
</evidence>
<organism evidence="12 13">
    <name type="scientific">Patiria miniata</name>
    <name type="common">Bat star</name>
    <name type="synonym">Asterina miniata</name>
    <dbReference type="NCBI Taxonomy" id="46514"/>
    <lineage>
        <taxon>Eukaryota</taxon>
        <taxon>Metazoa</taxon>
        <taxon>Echinodermata</taxon>
        <taxon>Eleutherozoa</taxon>
        <taxon>Asterozoa</taxon>
        <taxon>Asteroidea</taxon>
        <taxon>Valvatacea</taxon>
        <taxon>Valvatida</taxon>
        <taxon>Asterinidae</taxon>
        <taxon>Patiria</taxon>
    </lineage>
</organism>
<comment type="subcellular location">
    <subcellularLocation>
        <location evidence="1">Membrane</location>
        <topology evidence="1">Single-pass membrane protein</topology>
    </subcellularLocation>
</comment>
<sequence>MAVRVSAPTPEPRKTKLLVFWDVLYSTCPTGKFGPDCLIDCHCDNNAACEKDSGYCSGSNGTCAAHAFQSDKNANNCQTGVIEFQMLTMPNQGQDVTFSCAATSGDALPVNTLVLAAEASNSSAEFSRIATVTEGMVLNNTFTASGLLDGQNVYCYLLHNSNPVWTYLTVSLFVPPYLSQPPVVVAGPGSVTVSWQAWGSHVDDSGDGPIIRYIVYYMSSTSASWTMADEIPVTDQSQTAYSFVVQPLDPSTQYQFSVAAVRDGPGGQGSFSPASQSIYPLTTSPPATEGPTLAESSTAALTTPVLGTCPIGFYGLDCLLDCHCATNAACVRDSGYCSGSNGVCADGFKSDMNANNCQTGIIEFQMLTMSNQGKDATFSCAATSGDVLSADSISVVAGSSSFPRTGTVTEGMVLNNTFTVSGLINNQLATCYLTHNSQAVFTTLSASFFGPPYLSQTPAVVAGPGSVTVSWQAWDSHVDDSGDGPIIKYIIYTMISTSASWTLAGEISVTDQSQAAYSFVVQPLEPSTQYQFSVQAVRDGPGGSGSFSPVSQLIYPLTTPPPTTEGPTTTESSTTVSIPSSTLVPTSSVTRPTVPALTTRVQGVTRDDEPPTEADFVTRSSTTAEADFATKEPKVTEKPSNTGISNTVVIAACGASVCVIVAIVAIVAFCFCKRRRHRTPKPKTPAERLQLNAYENRVAQEDEAHSSGDDRPAPNTAVGDGSVSTYEDIGLPSWAKDWTIPWPNMMIGDKVLGDGYFAFGEVLDGVVKIEGEFSNAAIKKLEDNAPTNERKTFMVEFRALTQIGRHPNVVNLLGACQHAEIMYVATKYLPKGDLRSYLRAARSTGNTQLPLSPQELLQFALDVAKGMQHITACGVIHRALAARNILLSTDLVAKISDCGLARKEDAYIPLPESRVATRWLSPESLTSKTYTSQSSVWSFGIVLWEIATLGATPYHEDTKAKHIVSKLKNRYRMPKPSNCDDEMYRLMLTCWQEDPANRPDFKKLVTRLTSMADSQNENAYMLMLPQTERYMNMKIRPELDGN</sequence>
<keyword evidence="5" id="KW-0067">ATP-binding</keyword>
<dbReference type="Pfam" id="PF00041">
    <property type="entry name" value="fn3"/>
    <property type="match status" value="2"/>
</dbReference>
<accession>A0A914ASW7</accession>
<dbReference type="GO" id="GO:0004714">
    <property type="term" value="F:transmembrane receptor protein tyrosine kinase activity"/>
    <property type="evidence" value="ECO:0007669"/>
    <property type="project" value="TreeGrafter"/>
</dbReference>
<dbReference type="CDD" id="cd00063">
    <property type="entry name" value="FN3"/>
    <property type="match status" value="2"/>
</dbReference>
<evidence type="ECO:0000256" key="7">
    <source>
        <dbReference type="ARBA" id="ARBA00023180"/>
    </source>
</evidence>
<evidence type="ECO:0000256" key="1">
    <source>
        <dbReference type="ARBA" id="ARBA00004167"/>
    </source>
</evidence>
<dbReference type="GO" id="GO:0043235">
    <property type="term" value="C:receptor complex"/>
    <property type="evidence" value="ECO:0007669"/>
    <property type="project" value="TreeGrafter"/>
</dbReference>
<dbReference type="Gene3D" id="2.60.40.10">
    <property type="entry name" value="Immunoglobulins"/>
    <property type="match status" value="2"/>
</dbReference>
<dbReference type="SUPFAM" id="SSF49265">
    <property type="entry name" value="Fibronectin type III"/>
    <property type="match status" value="2"/>
</dbReference>
<dbReference type="InterPro" id="IPR050122">
    <property type="entry name" value="RTK"/>
</dbReference>
<dbReference type="Pfam" id="PF07714">
    <property type="entry name" value="PK_Tyr_Ser-Thr"/>
    <property type="match status" value="1"/>
</dbReference>
<keyword evidence="13" id="KW-1185">Reference proteome</keyword>
<dbReference type="PRINTS" id="PR00109">
    <property type="entry name" value="TYRKINASE"/>
</dbReference>
<keyword evidence="6" id="KW-0829">Tyrosine-protein kinase</keyword>
<feature type="transmembrane region" description="Helical" evidence="9">
    <location>
        <begin position="648"/>
        <end position="672"/>
    </location>
</feature>
<dbReference type="PROSITE" id="PS50011">
    <property type="entry name" value="PROTEIN_KINASE_DOM"/>
    <property type="match status" value="1"/>
</dbReference>
<dbReference type="PROSITE" id="PS50853">
    <property type="entry name" value="FN3"/>
    <property type="match status" value="2"/>
</dbReference>
<feature type="compositionally biased region" description="Basic and acidic residues" evidence="8">
    <location>
        <begin position="628"/>
        <end position="637"/>
    </location>
</feature>
<feature type="compositionally biased region" description="Low complexity" evidence="8">
    <location>
        <begin position="565"/>
        <end position="591"/>
    </location>
</feature>
<dbReference type="PANTHER" id="PTHR24416:SF611">
    <property type="entry name" value="TYROSINE-PROTEIN KINASE TRANSMEMBRANE RECEPTOR ROR"/>
    <property type="match status" value="1"/>
</dbReference>
<dbReference type="AlphaFoldDB" id="A0A914ASW7"/>
<name>A0A914ASW7_PATMI</name>
<dbReference type="EnsemblMetazoa" id="XM_038210641.1">
    <property type="protein sequence ID" value="XP_038066569.1"/>
    <property type="gene ID" value="LOC119736627"/>
</dbReference>
<evidence type="ECO:0000256" key="4">
    <source>
        <dbReference type="ARBA" id="ARBA00022777"/>
    </source>
</evidence>
<dbReference type="GeneID" id="119736627"/>
<proteinExistence type="predicted"/>
<dbReference type="InterPro" id="IPR003961">
    <property type="entry name" value="FN3_dom"/>
</dbReference>
<dbReference type="InterPro" id="IPR000719">
    <property type="entry name" value="Prot_kinase_dom"/>
</dbReference>
<keyword evidence="9" id="KW-1133">Transmembrane helix</keyword>
<dbReference type="FunFam" id="1.10.510.10:FF:000554">
    <property type="entry name" value="Predicted protein"/>
    <property type="match status" value="1"/>
</dbReference>
<feature type="domain" description="Protein kinase" evidence="10">
    <location>
        <begin position="746"/>
        <end position="1021"/>
    </location>
</feature>
<feature type="region of interest" description="Disordered" evidence="8">
    <location>
        <begin position="603"/>
        <end position="639"/>
    </location>
</feature>
<dbReference type="OrthoDB" id="3248549at2759"/>
<keyword evidence="9" id="KW-0812">Transmembrane</keyword>
<evidence type="ECO:0000256" key="3">
    <source>
        <dbReference type="ARBA" id="ARBA00022741"/>
    </source>
</evidence>
<keyword evidence="4" id="KW-0418">Kinase</keyword>
<keyword evidence="7" id="KW-0325">Glycoprotein</keyword>
<dbReference type="SMART" id="SM00060">
    <property type="entry name" value="FN3"/>
    <property type="match status" value="2"/>
</dbReference>
<dbReference type="GO" id="GO:0005524">
    <property type="term" value="F:ATP binding"/>
    <property type="evidence" value="ECO:0007669"/>
    <property type="project" value="UniProtKB-KW"/>
</dbReference>
<dbReference type="InterPro" id="IPR036116">
    <property type="entry name" value="FN3_sf"/>
</dbReference>
<evidence type="ECO:0000256" key="6">
    <source>
        <dbReference type="ARBA" id="ARBA00023137"/>
    </source>
</evidence>
<dbReference type="GO" id="GO:0007169">
    <property type="term" value="P:cell surface receptor protein tyrosine kinase signaling pathway"/>
    <property type="evidence" value="ECO:0007669"/>
    <property type="project" value="TreeGrafter"/>
</dbReference>
<feature type="region of interest" description="Disordered" evidence="8">
    <location>
        <begin position="700"/>
        <end position="721"/>
    </location>
</feature>
<evidence type="ECO:0000256" key="2">
    <source>
        <dbReference type="ARBA" id="ARBA00022679"/>
    </source>
</evidence>
<dbReference type="PANTHER" id="PTHR24416">
    <property type="entry name" value="TYROSINE-PROTEIN KINASE RECEPTOR"/>
    <property type="match status" value="1"/>
</dbReference>
<keyword evidence="9" id="KW-0472">Membrane</keyword>
<dbReference type="GO" id="GO:0005886">
    <property type="term" value="C:plasma membrane"/>
    <property type="evidence" value="ECO:0007669"/>
    <property type="project" value="TreeGrafter"/>
</dbReference>
<feature type="domain" description="Fibronectin type-III" evidence="11">
    <location>
        <begin position="451"/>
        <end position="562"/>
    </location>
</feature>
<dbReference type="RefSeq" id="XP_038066569.1">
    <property type="nucleotide sequence ID" value="XM_038210641.1"/>
</dbReference>
<evidence type="ECO:0000313" key="13">
    <source>
        <dbReference type="Proteomes" id="UP000887568"/>
    </source>
</evidence>
<keyword evidence="2" id="KW-0808">Transferase</keyword>
<dbReference type="Proteomes" id="UP000887568">
    <property type="component" value="Unplaced"/>
</dbReference>
<dbReference type="CDD" id="cd00192">
    <property type="entry name" value="PTKc"/>
    <property type="match status" value="1"/>
</dbReference>
<dbReference type="Gene3D" id="1.10.510.10">
    <property type="entry name" value="Transferase(Phosphotransferase) domain 1"/>
    <property type="match status" value="1"/>
</dbReference>
<evidence type="ECO:0000259" key="11">
    <source>
        <dbReference type="PROSITE" id="PS50853"/>
    </source>
</evidence>
<evidence type="ECO:0000256" key="9">
    <source>
        <dbReference type="SAM" id="Phobius"/>
    </source>
</evidence>
<dbReference type="SUPFAM" id="SSF56112">
    <property type="entry name" value="Protein kinase-like (PK-like)"/>
    <property type="match status" value="1"/>
</dbReference>
<dbReference type="InterPro" id="IPR001245">
    <property type="entry name" value="Ser-Thr/Tyr_kinase_cat_dom"/>
</dbReference>
<feature type="domain" description="Fibronectin type-III" evidence="11">
    <location>
        <begin position="175"/>
        <end position="286"/>
    </location>
</feature>
<evidence type="ECO:0000313" key="12">
    <source>
        <dbReference type="EnsemblMetazoa" id="XP_038066569.1"/>
    </source>
</evidence>
<feature type="compositionally biased region" description="Basic and acidic residues" evidence="8">
    <location>
        <begin position="700"/>
        <end position="712"/>
    </location>
</feature>
<dbReference type="Gene3D" id="3.30.200.20">
    <property type="entry name" value="Phosphorylase Kinase, domain 1"/>
    <property type="match status" value="1"/>
</dbReference>
<keyword evidence="3" id="KW-0547">Nucleotide-binding</keyword>
<protein>
    <recommendedName>
        <fullName evidence="14">Receptor protein-tyrosine kinase</fullName>
    </recommendedName>
</protein>
<evidence type="ECO:0000256" key="8">
    <source>
        <dbReference type="SAM" id="MobiDB-lite"/>
    </source>
</evidence>
<dbReference type="OMA" id="QNENAYM"/>
<reference evidence="12" key="1">
    <citation type="submission" date="2022-11" db="UniProtKB">
        <authorList>
            <consortium name="EnsemblMetazoa"/>
        </authorList>
    </citation>
    <scope>IDENTIFICATION</scope>
</reference>
<dbReference type="InterPro" id="IPR013783">
    <property type="entry name" value="Ig-like_fold"/>
</dbReference>
<feature type="region of interest" description="Disordered" evidence="8">
    <location>
        <begin position="559"/>
        <end position="591"/>
    </location>
</feature>
<evidence type="ECO:0000259" key="10">
    <source>
        <dbReference type="PROSITE" id="PS50011"/>
    </source>
</evidence>
<dbReference type="InterPro" id="IPR011009">
    <property type="entry name" value="Kinase-like_dom_sf"/>
</dbReference>
<evidence type="ECO:0000256" key="5">
    <source>
        <dbReference type="ARBA" id="ARBA00022840"/>
    </source>
</evidence>